<evidence type="ECO:0000313" key="2">
    <source>
        <dbReference type="Proteomes" id="UP000051048"/>
    </source>
</evidence>
<gene>
    <name evidence="1" type="ORF">FC36_GL000363</name>
</gene>
<dbReference type="AlphaFoldDB" id="A0A0R1TF29"/>
<dbReference type="RefSeq" id="WP_025021497.1">
    <property type="nucleotide sequence ID" value="NZ_AZFH01000086.1"/>
</dbReference>
<name>A0A0R1TF29_9LACO</name>
<comment type="caution">
    <text evidence="1">The sequence shown here is derived from an EMBL/GenBank/DDBJ whole genome shotgun (WGS) entry which is preliminary data.</text>
</comment>
<dbReference type="EMBL" id="AZFH01000086">
    <property type="protein sequence ID" value="KRL79734.1"/>
    <property type="molecule type" value="Genomic_DNA"/>
</dbReference>
<proteinExistence type="predicted"/>
<protein>
    <submittedName>
        <fullName evidence="1">Uncharacterized protein</fullName>
    </submittedName>
</protein>
<sequence length="60" mass="6820">MLVENKTYTVTPITANLGNVTLEQDEKITITKVANSKVSFQRQNGKEYTVQKMALEFILE</sequence>
<dbReference type="PATRIC" id="fig|1423740.3.peg.389"/>
<evidence type="ECO:0000313" key="1">
    <source>
        <dbReference type="EMBL" id="KRL79734.1"/>
    </source>
</evidence>
<dbReference type="Proteomes" id="UP000051048">
    <property type="component" value="Unassembled WGS sequence"/>
</dbReference>
<organism evidence="1 2">
    <name type="scientific">Ligilactobacillus equi DSM 15833 = JCM 10991</name>
    <dbReference type="NCBI Taxonomy" id="1423740"/>
    <lineage>
        <taxon>Bacteria</taxon>
        <taxon>Bacillati</taxon>
        <taxon>Bacillota</taxon>
        <taxon>Bacilli</taxon>
        <taxon>Lactobacillales</taxon>
        <taxon>Lactobacillaceae</taxon>
        <taxon>Ligilactobacillus</taxon>
    </lineage>
</organism>
<reference evidence="1 2" key="1">
    <citation type="journal article" date="2015" name="Genome Announc.">
        <title>Expanding the biotechnology potential of lactobacilli through comparative genomics of 213 strains and associated genera.</title>
        <authorList>
            <person name="Sun Z."/>
            <person name="Harris H.M."/>
            <person name="McCann A."/>
            <person name="Guo C."/>
            <person name="Argimon S."/>
            <person name="Zhang W."/>
            <person name="Yang X."/>
            <person name="Jeffery I.B."/>
            <person name="Cooney J.C."/>
            <person name="Kagawa T.F."/>
            <person name="Liu W."/>
            <person name="Song Y."/>
            <person name="Salvetti E."/>
            <person name="Wrobel A."/>
            <person name="Rasinkangas P."/>
            <person name="Parkhill J."/>
            <person name="Rea M.C."/>
            <person name="O'Sullivan O."/>
            <person name="Ritari J."/>
            <person name="Douillard F.P."/>
            <person name="Paul Ross R."/>
            <person name="Yang R."/>
            <person name="Briner A.E."/>
            <person name="Felis G.E."/>
            <person name="de Vos W.M."/>
            <person name="Barrangou R."/>
            <person name="Klaenhammer T.R."/>
            <person name="Caufield P.W."/>
            <person name="Cui Y."/>
            <person name="Zhang H."/>
            <person name="O'Toole P.W."/>
        </authorList>
    </citation>
    <scope>NUCLEOTIDE SEQUENCE [LARGE SCALE GENOMIC DNA]</scope>
    <source>
        <strain evidence="1 2">DSM 15833</strain>
    </source>
</reference>
<accession>A0A0R1TF29</accession>